<dbReference type="InterPro" id="IPR002634">
    <property type="entry name" value="BolA"/>
</dbReference>
<dbReference type="PANTHER" id="PTHR46230">
    <property type="match status" value="1"/>
</dbReference>
<dbReference type="GO" id="GO:0016226">
    <property type="term" value="P:iron-sulfur cluster assembly"/>
    <property type="evidence" value="ECO:0007669"/>
    <property type="project" value="TreeGrafter"/>
</dbReference>
<dbReference type="PANTHER" id="PTHR46230:SF3">
    <property type="entry name" value="SUFE-LIKE PROTEIN 1, CHLOROPLASTIC_MITOCHONDRIAL"/>
    <property type="match status" value="1"/>
</dbReference>
<dbReference type="InterPro" id="IPR036065">
    <property type="entry name" value="BolA-like_sf"/>
</dbReference>
<feature type="domain" description="Fe-S metabolism associated" evidence="2">
    <location>
        <begin position="51"/>
        <end position="170"/>
    </location>
</feature>
<evidence type="ECO:0000259" key="2">
    <source>
        <dbReference type="Pfam" id="PF02657"/>
    </source>
</evidence>
<organism evidence="3 4">
    <name type="scientific">Diacronema lutheri</name>
    <name type="common">Unicellular marine alga</name>
    <name type="synonym">Monochrysis lutheri</name>
    <dbReference type="NCBI Taxonomy" id="2081491"/>
    <lineage>
        <taxon>Eukaryota</taxon>
        <taxon>Haptista</taxon>
        <taxon>Haptophyta</taxon>
        <taxon>Pavlovophyceae</taxon>
        <taxon>Pavlovales</taxon>
        <taxon>Pavlovaceae</taxon>
        <taxon>Diacronema</taxon>
    </lineage>
</organism>
<accession>A0A8J5XHT0</accession>
<dbReference type="Pfam" id="PF01722">
    <property type="entry name" value="BolA"/>
    <property type="match status" value="1"/>
</dbReference>
<dbReference type="SUPFAM" id="SSF82649">
    <property type="entry name" value="SufE/NifU"/>
    <property type="match status" value="1"/>
</dbReference>
<dbReference type="InterPro" id="IPR003808">
    <property type="entry name" value="Fe-S_metab-assoc_dom"/>
</dbReference>
<dbReference type="Proteomes" id="UP000751190">
    <property type="component" value="Unassembled WGS sequence"/>
</dbReference>
<feature type="signal peptide" evidence="1">
    <location>
        <begin position="1"/>
        <end position="23"/>
    </location>
</feature>
<evidence type="ECO:0000313" key="3">
    <source>
        <dbReference type="EMBL" id="KAG8464324.1"/>
    </source>
</evidence>
<evidence type="ECO:0000313" key="4">
    <source>
        <dbReference type="Proteomes" id="UP000751190"/>
    </source>
</evidence>
<keyword evidence="1" id="KW-0732">Signal</keyword>
<gene>
    <name evidence="3" type="ORF">KFE25_003387</name>
</gene>
<dbReference type="EMBL" id="JAGTXO010000013">
    <property type="protein sequence ID" value="KAG8464324.1"/>
    <property type="molecule type" value="Genomic_DNA"/>
</dbReference>
<sequence length="293" mass="30376">MPVALHCCLVVALAVAPTRVAHARVGGRVAHAGMLMSASLGLTPELEQVVEVFKMVPDQKLRYQQLLFLAQKAKPMDAVLKVPENKVPGCLSTVFVHATADSSGNIFYTGDSDAMLTKGLVVLLTDGLSGHTADEILAVDPKFIQEAGIAASLTPGRNNGLLNMLALMKQKAKALAGVAVPSGPSAANPSASPPAPVVEGGGAPVADSIIGKVLAKLKPTTVRLRDNSAQHAGHAGREGLAASETHFALEVVSDVFSGLSLVQRHQLIYALLAEEMAGSVHALQITARTTAEP</sequence>
<protein>
    <recommendedName>
        <fullName evidence="2">Fe-S metabolism associated domain-containing protein</fullName>
    </recommendedName>
</protein>
<dbReference type="Gene3D" id="3.90.1010.10">
    <property type="match status" value="1"/>
</dbReference>
<keyword evidence="4" id="KW-1185">Reference proteome</keyword>
<dbReference type="OMA" id="DSQFKTR"/>
<feature type="chain" id="PRO_5035239497" description="Fe-S metabolism associated domain-containing protein" evidence="1">
    <location>
        <begin position="24"/>
        <end position="293"/>
    </location>
</feature>
<dbReference type="Gene3D" id="3.30.300.90">
    <property type="entry name" value="BolA-like"/>
    <property type="match status" value="1"/>
</dbReference>
<evidence type="ECO:0000256" key="1">
    <source>
        <dbReference type="SAM" id="SignalP"/>
    </source>
</evidence>
<dbReference type="OrthoDB" id="411584at2759"/>
<comment type="caution">
    <text evidence="3">The sequence shown here is derived from an EMBL/GenBank/DDBJ whole genome shotgun (WGS) entry which is preliminary data.</text>
</comment>
<proteinExistence type="predicted"/>
<dbReference type="AlphaFoldDB" id="A0A8J5XHT0"/>
<dbReference type="SUPFAM" id="SSF82657">
    <property type="entry name" value="BolA-like"/>
    <property type="match status" value="1"/>
</dbReference>
<reference evidence="3" key="1">
    <citation type="submission" date="2021-05" db="EMBL/GenBank/DDBJ databases">
        <title>The genome of the haptophyte Pavlova lutheri (Diacronema luteri, Pavlovales) - a model for lipid biosynthesis in eukaryotic algae.</title>
        <authorList>
            <person name="Hulatt C.J."/>
            <person name="Posewitz M.C."/>
        </authorList>
    </citation>
    <scope>NUCLEOTIDE SEQUENCE</scope>
    <source>
        <strain evidence="3">NIVA-4/92</strain>
    </source>
</reference>
<name>A0A8J5XHT0_DIALT</name>
<dbReference type="Pfam" id="PF02657">
    <property type="entry name" value="SufE"/>
    <property type="match status" value="1"/>
</dbReference>